<evidence type="ECO:0000313" key="2">
    <source>
        <dbReference type="EMBL" id="CAG1830192.1"/>
    </source>
</evidence>
<dbReference type="GO" id="GO:0061631">
    <property type="term" value="F:ubiquitin conjugating enzyme activity"/>
    <property type="evidence" value="ECO:0000318"/>
    <property type="project" value="GO_Central"/>
</dbReference>
<dbReference type="EnsemblPlants" id="Ma08_t00590.1">
    <property type="protein sequence ID" value="Ma08_p00590.1"/>
    <property type="gene ID" value="Ma08_g00590"/>
</dbReference>
<dbReference type="Pfam" id="PF00179">
    <property type="entry name" value="UQ_con"/>
    <property type="match status" value="1"/>
</dbReference>
<sequence>MSFHTYKLSLTCSARTPDPRAGLAFLRTLSPRIPVCSRHQPFHRFWGSSSASYLRRSWPRTQVIGEDVGRVWGSEGVGGVQLGLGHLREGGSHLSGPVSTPYKGGTFHIDIRLPIDYSFEPPKMWFRTKVCHPNISSQHGAICFDIRKDQWSPAFTSKIALLSPQALLSAPEPDDPKDAVVAQQYLRDHPANTIGEQLLASKKRYKQ</sequence>
<protein>
    <submittedName>
        <fullName evidence="2">(wild Malaysian banana) hypothetical protein</fullName>
    </submittedName>
</protein>
<dbReference type="GO" id="GO:0000209">
    <property type="term" value="P:protein polyubiquitination"/>
    <property type="evidence" value="ECO:0000318"/>
    <property type="project" value="GO_Central"/>
</dbReference>
<dbReference type="EMBL" id="HG996472">
    <property type="protein sequence ID" value="CAG1830192.1"/>
    <property type="molecule type" value="Genomic_DNA"/>
</dbReference>
<keyword evidence="4" id="KW-1185">Reference proteome</keyword>
<name>A0A804K1E3_MUSAM</name>
<dbReference type="SMART" id="SM00212">
    <property type="entry name" value="UBCc"/>
    <property type="match status" value="1"/>
</dbReference>
<dbReference type="InParanoid" id="A0A804K1E3"/>
<reference evidence="3" key="2">
    <citation type="submission" date="2021-05" db="UniProtKB">
        <authorList>
            <consortium name="EnsemblPlants"/>
        </authorList>
    </citation>
    <scope>IDENTIFICATION</scope>
    <source>
        <strain evidence="3">subsp. malaccensis</strain>
    </source>
</reference>
<dbReference type="GO" id="GO:0005634">
    <property type="term" value="C:nucleus"/>
    <property type="evidence" value="ECO:0000318"/>
    <property type="project" value="GO_Central"/>
</dbReference>
<reference evidence="2" key="1">
    <citation type="submission" date="2021-03" db="EMBL/GenBank/DDBJ databases">
        <authorList>
            <consortium name="Genoscope - CEA"/>
            <person name="William W."/>
        </authorList>
    </citation>
    <scope>NUCLEOTIDE SEQUENCE</scope>
    <source>
        <strain evidence="2">Doubled-haploid Pahang</strain>
    </source>
</reference>
<accession>A0A804K1E3</accession>
<dbReference type="SUPFAM" id="SSF54495">
    <property type="entry name" value="UBC-like"/>
    <property type="match status" value="1"/>
</dbReference>
<evidence type="ECO:0000313" key="3">
    <source>
        <dbReference type="EnsemblPlants" id="Ma08_p00590.1"/>
    </source>
</evidence>
<dbReference type="PANTHER" id="PTHR24068">
    <property type="entry name" value="UBIQUITIN-CONJUGATING ENZYME E2"/>
    <property type="match status" value="1"/>
</dbReference>
<evidence type="ECO:0000259" key="1">
    <source>
        <dbReference type="PROSITE" id="PS50127"/>
    </source>
</evidence>
<proteinExistence type="predicted"/>
<evidence type="ECO:0000313" key="4">
    <source>
        <dbReference type="Proteomes" id="UP000012960"/>
    </source>
</evidence>
<dbReference type="Proteomes" id="UP000012960">
    <property type="component" value="Unplaced"/>
</dbReference>
<dbReference type="InterPro" id="IPR000608">
    <property type="entry name" value="UBC"/>
</dbReference>
<dbReference type="PROSITE" id="PS50127">
    <property type="entry name" value="UBC_2"/>
    <property type="match status" value="1"/>
</dbReference>
<dbReference type="Gene3D" id="3.10.110.10">
    <property type="entry name" value="Ubiquitin Conjugating Enzyme"/>
    <property type="match status" value="1"/>
</dbReference>
<dbReference type="InterPro" id="IPR016135">
    <property type="entry name" value="UBQ-conjugating_enzyme/RWD"/>
</dbReference>
<dbReference type="AlphaFoldDB" id="A0A804K1E3"/>
<gene>
    <name evidence="2" type="ORF">GSMUA_334460.1</name>
</gene>
<organism evidence="3 4">
    <name type="scientific">Musa acuminata subsp. malaccensis</name>
    <name type="common">Wild banana</name>
    <name type="synonym">Musa malaccensis</name>
    <dbReference type="NCBI Taxonomy" id="214687"/>
    <lineage>
        <taxon>Eukaryota</taxon>
        <taxon>Viridiplantae</taxon>
        <taxon>Streptophyta</taxon>
        <taxon>Embryophyta</taxon>
        <taxon>Tracheophyta</taxon>
        <taxon>Spermatophyta</taxon>
        <taxon>Magnoliopsida</taxon>
        <taxon>Liliopsida</taxon>
        <taxon>Zingiberales</taxon>
        <taxon>Musaceae</taxon>
        <taxon>Musa</taxon>
    </lineage>
</organism>
<feature type="domain" description="UBC core" evidence="1">
    <location>
        <begin position="49"/>
        <end position="207"/>
    </location>
</feature>
<dbReference type="Gramene" id="Ma08_t00590.1">
    <property type="protein sequence ID" value="Ma08_p00590.1"/>
    <property type="gene ID" value="Ma08_g00590"/>
</dbReference>